<organism evidence="1 2">
    <name type="scientific">Megasphaera elsdenii DSM 20460</name>
    <dbReference type="NCBI Taxonomy" id="1064535"/>
    <lineage>
        <taxon>Bacteria</taxon>
        <taxon>Bacillati</taxon>
        <taxon>Bacillota</taxon>
        <taxon>Negativicutes</taxon>
        <taxon>Veillonellales</taxon>
        <taxon>Veillonellaceae</taxon>
        <taxon>Megasphaera</taxon>
    </lineage>
</organism>
<dbReference type="GeneID" id="97492396"/>
<sequence length="100" mass="11755">MYPVQMMISYFTTSFTAIMHIGREVTAKQYTGGDLQDSKGTYIKKQAQEWVRLVSYRYKEGQCRHILSFLACLHSFVISNYWLPPVCHSVWNDRSMTMFV</sequence>
<gene>
    <name evidence="1" type="ORF">MELS_2055</name>
</gene>
<accession>G0VLS4</accession>
<dbReference type="AlphaFoldDB" id="G0VLS4"/>
<evidence type="ECO:0000313" key="2">
    <source>
        <dbReference type="Proteomes" id="UP000010111"/>
    </source>
</evidence>
<dbReference type="Proteomes" id="UP000010111">
    <property type="component" value="Chromosome"/>
</dbReference>
<dbReference type="KEGG" id="med:MELS_2055"/>
<dbReference type="STRING" id="1064535.MELS_2055"/>
<dbReference type="RefSeq" id="WP_014016993.1">
    <property type="nucleotide sequence ID" value="NZ_CP027570.1"/>
</dbReference>
<dbReference type="EMBL" id="HE576794">
    <property type="protein sequence ID" value="CCC74272.1"/>
    <property type="molecule type" value="Genomic_DNA"/>
</dbReference>
<proteinExistence type="predicted"/>
<dbReference type="HOGENOM" id="CLU_2302524_0_0_9"/>
<keyword evidence="2" id="KW-1185">Reference proteome</keyword>
<name>G0VLS4_MEGEL</name>
<protein>
    <submittedName>
        <fullName evidence="1">Uncharacterized protein</fullName>
    </submittedName>
</protein>
<reference evidence="1 2" key="1">
    <citation type="journal article" date="2011" name="J. Bacteriol.">
        <title>Genome Sequence of the Ruminal Bacterium Megasphaera elsdenii.</title>
        <authorList>
            <person name="Marx H."/>
            <person name="Graf A.B."/>
            <person name="Tatto N."/>
            <person name="Thallinger G.G."/>
            <person name="Mattanovich D."/>
            <person name="Sauer M."/>
        </authorList>
    </citation>
    <scope>NUCLEOTIDE SEQUENCE [LARGE SCALE GENOMIC DNA]</scope>
    <source>
        <strain evidence="1 2">DSM 20460</strain>
    </source>
</reference>
<evidence type="ECO:0000313" key="1">
    <source>
        <dbReference type="EMBL" id="CCC74272.1"/>
    </source>
</evidence>